<feature type="domain" description="Integrase catalytic" evidence="6">
    <location>
        <begin position="707"/>
        <end position="870"/>
    </location>
</feature>
<comment type="caution">
    <text evidence="4">Lacks conserved residue(s) required for the propagation of feature annotation.</text>
</comment>
<dbReference type="GO" id="GO:0015074">
    <property type="term" value="P:DNA integration"/>
    <property type="evidence" value="ECO:0007669"/>
    <property type="project" value="InterPro"/>
</dbReference>
<dbReference type="InterPro" id="IPR025724">
    <property type="entry name" value="GAG-pre-integrase_dom"/>
</dbReference>
<dbReference type="InterPro" id="IPR005202">
    <property type="entry name" value="TF_GRAS"/>
</dbReference>
<gene>
    <name evidence="7" type="ORF">F3Y22_tig00117005pilonHSYRG00421</name>
</gene>
<dbReference type="Proteomes" id="UP000436088">
    <property type="component" value="Unassembled WGS sequence"/>
</dbReference>
<feature type="region of interest" description="SAW" evidence="4">
    <location>
        <begin position="1745"/>
        <end position="1818"/>
    </location>
</feature>
<dbReference type="InterPro" id="IPR054722">
    <property type="entry name" value="PolX-like_BBD"/>
</dbReference>
<dbReference type="GO" id="GO:0004190">
    <property type="term" value="F:aspartic-type endopeptidase activity"/>
    <property type="evidence" value="ECO:0007669"/>
    <property type="project" value="UniProtKB-KW"/>
</dbReference>
<keyword evidence="1" id="KW-0064">Aspartyl protease</keyword>
<evidence type="ECO:0000256" key="3">
    <source>
        <dbReference type="ARBA" id="ARBA00023163"/>
    </source>
</evidence>
<evidence type="ECO:0000313" key="8">
    <source>
        <dbReference type="Proteomes" id="UP000436088"/>
    </source>
</evidence>
<evidence type="ECO:0000256" key="2">
    <source>
        <dbReference type="ARBA" id="ARBA00023015"/>
    </source>
</evidence>
<comment type="similarity">
    <text evidence="4">Belongs to the GRAS family.</text>
</comment>
<dbReference type="SUPFAM" id="SSF53098">
    <property type="entry name" value="Ribonuclease H-like"/>
    <property type="match status" value="1"/>
</dbReference>
<dbReference type="EMBL" id="VEPZ02001768">
    <property type="protein sequence ID" value="KAE8656318.1"/>
    <property type="molecule type" value="Genomic_DNA"/>
</dbReference>
<proteinExistence type="inferred from homology"/>
<feature type="short sequence motif" description="VHIID" evidence="4">
    <location>
        <begin position="1593"/>
        <end position="1597"/>
    </location>
</feature>
<evidence type="ECO:0000259" key="6">
    <source>
        <dbReference type="PROSITE" id="PS50994"/>
    </source>
</evidence>
<evidence type="ECO:0000313" key="7">
    <source>
        <dbReference type="EMBL" id="KAE8656318.1"/>
    </source>
</evidence>
<sequence length="1857" mass="207143">MAMTIDNVFEVDFSCYSNSTTTTTTADDDPECTWNDWDSPVVDWGSLSSERDEFQDLIESMMDDGSGFELFRVDNEMSNSVSVSVSTDTMVADGETHGEDFKGLRLVHLLMAAAEALTGATKSRELARLAAYFTEALQGLHEGSGGGHSKHLIANGTHHHRDKHHQSDMLAAFHLLQDMSPSFTRTGFSHKRINVVLDETNFLLWKQQILLTVRSHRLERLLTGVLRPPPETILDDSGVTRANDAFEDYVAQDSALASWLLSTISSPLLPHFVGAESAADVWNIVQQLFASRSTTAAMSLHCKLQSLQKGNDSMRVYLTRVKEVCDALASCGSAVSHVGHVASILKGLPREYQPFMAVITTMKETLSLDSLHTVLLDAEAQLAGFDEQLDHVPMAANIAERKEVHDSSFNGRRDSKNIRPSTVNRTGGQGRGRAKVQCQLCGKVGHMVDRCWHRFDEEFMCVTVDSQTHNTRKSQSINAHYSAADTSRLGCECCKGHSQEAGSMQANTASRFNDHWVVDSGATHHITPDATNVSNTTEFRGPGKLTIGNGASIDIHNIGTAQLPLTSDSSRTLILNELLHVPYITKNLLSVSKLARDNKVYLEFHAERCLVRDERSKAILLQGVEKGGLYVFSLSGLDAEKKTAEANIASAYQSELWHRRLGHPASFAFSKVAKELDVRLDLDVNKTCVACFMGKSHKQPFPSSSTQYSAPFELIFSDLWGPPHVASNGYRYYVTFIDAFTRFTWLYLLKDKAQAVEAFKGFHKLVTNQFGGSIKALQSDWGGEYRVFSVLLAKSGIVHRLTCPHTSEQNGVVERKHRHVVELGLVLLAQASLPLQYWSYAFVTAVHLINRLPTSVLGGITPYEKLTQRKRIMLISRSSDASAFHISDPSRITNYVFDHNPAYFLALALNTRVTSAWQIMVESTSLGMWYLTNLFFHLQKKTQPAHHVDAAVVEDSDEQQCQNMVESNNNNVGTTQGEGLIPIAGSGAEFNVPVVNDTDAVTSSNREHEELVSPTVAPTLPVMENHHPMITRSKRGIYKPKLYSIHFDNEIPSSVQEALQTTEWKEATQAEFEALQRNNTWELVKLPEGRTPIGCKWLFKLKRNPDGSIHRYKARLVAKGYSQIPGHDFLDTYSPVVKFASLNAILALAVSNNWELRHIDVNNAFLNGDLTEDVFMKQPPGFEQFAEDGSTLVCKLQKALYGLRQAPRNWHAKLRNSLVQMGFTASRADASFFVCKRDTGNVYALVYVDDIVITGPSSCEIQAVVQLLSSAFSLKDLGALHFFLGIEVHRSRECLFLNQKKFVLELLEKTNMTRAAACHTPMVLAPKLSKDAGELLPNPSEYRSVVGSLLYLCHTRPDLSYSVGKVAQFMHAPREMHWLAVKRILRYLVGTIDYGLMFQASKAELTVSAFADADWGANVDDRRSISGYGVFIGKCLVAWSSKKQKTVSRSTMEAEYKSLADATAEVAWTSSFLADLGFQQLREPVLWCDNTGAVAMSANPVYHAQSKHIDLDIHFVREKVAAGQLRVNYIPAGHQIADGFTKPLSKSAFEEFRRNIRNILIFVFCSSTSPYVKFGHFTANQAILEAVTRDRRIHIVDYDIMEGIQWASLMQALTGRRLDAFAASIGQPFSFHQCKLDSYETFRPSAVKLVRGEALVIICMLHSPHFSRRAPGSIASFLSGAKTLNPRLMTLVEEVGPIGDGEFMDTLHQYSAMFDSLEAGFPMQGRARDLVERVILGPRIAGSLTQIYRTRKEYESGPWWEWLNSEGYKAVNISFGNHCQAKLLLGLFNDAYRVEELADNRLVLAWKSRRLLSASIWTSPPDCFVIKVKTNHMHMMSLPLSFNCTLFFISHSILHTC</sequence>
<evidence type="ECO:0000256" key="5">
    <source>
        <dbReference type="SAM" id="MobiDB-lite"/>
    </source>
</evidence>
<dbReference type="Gene3D" id="3.30.420.10">
    <property type="entry name" value="Ribonuclease H-like superfamily/Ribonuclease H"/>
    <property type="match status" value="1"/>
</dbReference>
<keyword evidence="1" id="KW-0645">Protease</keyword>
<evidence type="ECO:0000256" key="1">
    <source>
        <dbReference type="ARBA" id="ARBA00022750"/>
    </source>
</evidence>
<dbReference type="PROSITE" id="PS50994">
    <property type="entry name" value="INTEGRASE"/>
    <property type="match status" value="1"/>
</dbReference>
<dbReference type="PROSITE" id="PS50985">
    <property type="entry name" value="GRAS"/>
    <property type="match status" value="1"/>
</dbReference>
<dbReference type="GO" id="GO:0003676">
    <property type="term" value="F:nucleic acid binding"/>
    <property type="evidence" value="ECO:0007669"/>
    <property type="project" value="InterPro"/>
</dbReference>
<accession>A0A6A2WE67</accession>
<dbReference type="InterPro" id="IPR001584">
    <property type="entry name" value="Integrase_cat-core"/>
</dbReference>
<dbReference type="Pfam" id="PF14223">
    <property type="entry name" value="Retrotran_gag_2"/>
    <property type="match status" value="1"/>
</dbReference>
<feature type="compositionally biased region" description="Basic and acidic residues" evidence="5">
    <location>
        <begin position="404"/>
        <end position="417"/>
    </location>
</feature>
<evidence type="ECO:0000256" key="4">
    <source>
        <dbReference type="PROSITE-ProRule" id="PRU01191"/>
    </source>
</evidence>
<feature type="region of interest" description="Disordered" evidence="5">
    <location>
        <begin position="404"/>
        <end position="430"/>
    </location>
</feature>
<reference evidence="7" key="1">
    <citation type="submission" date="2019-09" db="EMBL/GenBank/DDBJ databases">
        <title>Draft genome information of white flower Hibiscus syriacus.</title>
        <authorList>
            <person name="Kim Y.-M."/>
        </authorList>
    </citation>
    <scope>NUCLEOTIDE SEQUENCE [LARGE SCALE GENOMIC DNA]</scope>
    <source>
        <strain evidence="7">YM2019G1</strain>
    </source>
</reference>
<dbReference type="CDD" id="cd09272">
    <property type="entry name" value="RNase_HI_RT_Ty1"/>
    <property type="match status" value="1"/>
</dbReference>
<keyword evidence="8" id="KW-1185">Reference proteome</keyword>
<keyword evidence="3" id="KW-0804">Transcription</keyword>
<dbReference type="Pfam" id="PF07727">
    <property type="entry name" value="RVT_2"/>
    <property type="match status" value="1"/>
</dbReference>
<dbReference type="PANTHER" id="PTHR11439:SF467">
    <property type="entry name" value="INTEGRASE CATALYTIC DOMAIN-CONTAINING PROTEIN"/>
    <property type="match status" value="1"/>
</dbReference>
<dbReference type="PANTHER" id="PTHR11439">
    <property type="entry name" value="GAG-POL-RELATED RETROTRANSPOSON"/>
    <property type="match status" value="1"/>
</dbReference>
<dbReference type="InterPro" id="IPR013103">
    <property type="entry name" value="RVT_2"/>
</dbReference>
<keyword evidence="1" id="KW-0378">Hydrolase</keyword>
<dbReference type="Pfam" id="PF22936">
    <property type="entry name" value="Pol_BBD"/>
    <property type="match status" value="1"/>
</dbReference>
<dbReference type="Pfam" id="PF13976">
    <property type="entry name" value="gag_pre-integrs"/>
    <property type="match status" value="1"/>
</dbReference>
<protein>
    <submittedName>
        <fullName evidence="7">Nodulation-signaling pathway 2 protein</fullName>
    </submittedName>
</protein>
<dbReference type="InterPro" id="IPR036397">
    <property type="entry name" value="RNaseH_sf"/>
</dbReference>
<organism evidence="7 8">
    <name type="scientific">Hibiscus syriacus</name>
    <name type="common">Rose of Sharon</name>
    <dbReference type="NCBI Taxonomy" id="106335"/>
    <lineage>
        <taxon>Eukaryota</taxon>
        <taxon>Viridiplantae</taxon>
        <taxon>Streptophyta</taxon>
        <taxon>Embryophyta</taxon>
        <taxon>Tracheophyta</taxon>
        <taxon>Spermatophyta</taxon>
        <taxon>Magnoliopsida</taxon>
        <taxon>eudicotyledons</taxon>
        <taxon>Gunneridae</taxon>
        <taxon>Pentapetalae</taxon>
        <taxon>rosids</taxon>
        <taxon>malvids</taxon>
        <taxon>Malvales</taxon>
        <taxon>Malvaceae</taxon>
        <taxon>Malvoideae</taxon>
        <taxon>Hibiscus</taxon>
    </lineage>
</organism>
<dbReference type="Pfam" id="PF00665">
    <property type="entry name" value="rve"/>
    <property type="match status" value="1"/>
</dbReference>
<keyword evidence="2" id="KW-0805">Transcription regulation</keyword>
<comment type="caution">
    <text evidence="7">The sequence shown here is derived from an EMBL/GenBank/DDBJ whole genome shotgun (WGS) entry which is preliminary data.</text>
</comment>
<dbReference type="SUPFAM" id="SSF56672">
    <property type="entry name" value="DNA/RNA polymerases"/>
    <property type="match status" value="1"/>
</dbReference>
<dbReference type="InterPro" id="IPR043502">
    <property type="entry name" value="DNA/RNA_pol_sf"/>
</dbReference>
<dbReference type="InterPro" id="IPR012337">
    <property type="entry name" value="RNaseH-like_sf"/>
</dbReference>
<name>A0A6A2WE67_HIBSY</name>
<dbReference type="Pfam" id="PF03514">
    <property type="entry name" value="GRAS"/>
    <property type="match status" value="1"/>
</dbReference>